<proteinExistence type="predicted"/>
<dbReference type="Proteomes" id="UP001281147">
    <property type="component" value="Unassembled WGS sequence"/>
</dbReference>
<name>A0ACC3NST5_9PEZI</name>
<organism evidence="1 2">
    <name type="scientific">Vermiconidia calcicola</name>
    <dbReference type="NCBI Taxonomy" id="1690605"/>
    <lineage>
        <taxon>Eukaryota</taxon>
        <taxon>Fungi</taxon>
        <taxon>Dikarya</taxon>
        <taxon>Ascomycota</taxon>
        <taxon>Pezizomycotina</taxon>
        <taxon>Dothideomycetes</taxon>
        <taxon>Dothideomycetidae</taxon>
        <taxon>Mycosphaerellales</taxon>
        <taxon>Extremaceae</taxon>
        <taxon>Vermiconidia</taxon>
    </lineage>
</organism>
<comment type="caution">
    <text evidence="1">The sequence shown here is derived from an EMBL/GenBank/DDBJ whole genome shotgun (WGS) entry which is preliminary data.</text>
</comment>
<evidence type="ECO:0000313" key="1">
    <source>
        <dbReference type="EMBL" id="KAK3722471.1"/>
    </source>
</evidence>
<accession>A0ACC3NST5</accession>
<reference evidence="1" key="1">
    <citation type="submission" date="2023-07" db="EMBL/GenBank/DDBJ databases">
        <title>Black Yeasts Isolated from many extreme environments.</title>
        <authorList>
            <person name="Coleine C."/>
            <person name="Stajich J.E."/>
            <person name="Selbmann L."/>
        </authorList>
    </citation>
    <scope>NUCLEOTIDE SEQUENCE</scope>
    <source>
        <strain evidence="1">CCFEE 5714</strain>
    </source>
</reference>
<sequence>MPCSHSHRTASTASTAQGSMQGRYKVYKAGTKKLVDWLVNTAGHCCDLRAIIKSLHGRLSTENDSATNKKSRTVAPTYELKTQELVRLAQAIVDSELLVVVPQNIIQVLQDVIAGRQECAEWYATQALEESGDLAEENQSHRYFIMVLQRIKELLLKARAKLPSRPEETKPKSTSTSKQNRTAPQDTIDDTISNLFGCLQVEEPSPSPLGEEQPPGSTPQPTTDFKLEKAENDSIFAIWCFLQDLNDVRAFVKSIWLEYTRGEISFLAASSTTDTAFGLLRCADAEFAASSHLQTTDWKELLEYLGLSYNTYGQVVWLCRNPETPKTEPRPVSSKMNIVDLLCPIAFLCIFSYSLEIQRTCVAERRRMQGEENVMDPQPSHLHDFHEFCTVLWDLIPQLHYIAHTQLCEHIVIDEFVQGLVDVHRTHKTPMWVVVACQIYLDLYDMLGNHIGHGVEALHKTFVKHKQVADDVLRYQEECACEMDDVYDGLYTLRRVAKADNRFEETIDTSRKGLVEQVAISRIPKNEEKGGSTTAMERSLPAHAGAVLADLKIDMHRAGIQIANHGSYILALAHLYKSLRSKGVLNHEWHDMDVVLASIGSQHTPVAKAGSHFNSATAVRNFYHAIGLSPVKLTAIADKMEHAPQEALESSRKFHITSALLGALSKREQVWEKWGSGHSKSKTVEVVLHALTASASNETDKNSRRKSHLRELFTPLQLLATFKQCIIADEPLLSFDYVGFMICCARLLNAITRKMHSTLQAIHADALDNDYISLVASVLQSAPSDALFTEVAESMQSHITEHGKQFLKEAYDQSSGRIPKHARPNIQLDLESVEAARDLLCTLFDYSDTRYTFSGFAMAAYHPKVEMQPCSGTCCLQGQKEWQSQQLPQHRLNILGSALPDHVVDEGLANLAKDPEKYLASRERLVRHSLEQHSQGKLSDDQLDVTMHCLVRFDYMMRGLVAN</sequence>
<evidence type="ECO:0000313" key="2">
    <source>
        <dbReference type="Proteomes" id="UP001281147"/>
    </source>
</evidence>
<keyword evidence="2" id="KW-1185">Reference proteome</keyword>
<gene>
    <name evidence="1" type="ORF">LTR37_002463</name>
</gene>
<protein>
    <submittedName>
        <fullName evidence="1">Uncharacterized protein</fullName>
    </submittedName>
</protein>
<dbReference type="EMBL" id="JAUTXU010000013">
    <property type="protein sequence ID" value="KAK3722471.1"/>
    <property type="molecule type" value="Genomic_DNA"/>
</dbReference>